<comment type="subcellular location">
    <subcellularLocation>
        <location evidence="9">Cell membrane</location>
        <topology evidence="9">Single-pass type II membrane protein</topology>
    </subcellularLocation>
    <subcellularLocation>
        <location evidence="1">Membrane</location>
        <topology evidence="1">Single-pass type II membrane protein</topology>
    </subcellularLocation>
</comment>
<accession>A0A093H7H4</accession>
<evidence type="ECO:0000256" key="10">
    <source>
        <dbReference type="PROSITE-ProRule" id="PRU00196"/>
    </source>
</evidence>
<dbReference type="PANTHER" id="PTHR48071:SF24">
    <property type="entry name" value="DELETED IN MALIGNANT BRAIN TUMORS 1 PROTEIN-LIKE"/>
    <property type="match status" value="1"/>
</dbReference>
<dbReference type="Pfam" id="PF01391">
    <property type="entry name" value="Collagen"/>
    <property type="match status" value="1"/>
</dbReference>
<gene>
    <name evidence="9" type="primary">SCARA5</name>
    <name evidence="14" type="ORF">N307_08251</name>
</gene>
<evidence type="ECO:0000313" key="14">
    <source>
        <dbReference type="EMBL" id="KFV74972.1"/>
    </source>
</evidence>
<evidence type="ECO:0000256" key="4">
    <source>
        <dbReference type="ARBA" id="ARBA00022989"/>
    </source>
</evidence>
<dbReference type="InterPro" id="IPR003543">
    <property type="entry name" value="SR-AI/II"/>
</dbReference>
<dbReference type="PRINTS" id="PR00258">
    <property type="entry name" value="SPERACTRCPTR"/>
</dbReference>
<feature type="topological domain" description="Extracellular" evidence="9">
    <location>
        <begin position="82"/>
        <end position="462"/>
    </location>
</feature>
<dbReference type="Pfam" id="PF00530">
    <property type="entry name" value="SRCR"/>
    <property type="match status" value="1"/>
</dbReference>
<evidence type="ECO:0000256" key="3">
    <source>
        <dbReference type="ARBA" id="ARBA00022968"/>
    </source>
</evidence>
<proteinExistence type="inferred from homology"/>
<evidence type="ECO:0000256" key="11">
    <source>
        <dbReference type="SAM" id="MobiDB-lite"/>
    </source>
</evidence>
<feature type="domain" description="SRCR" evidence="13">
    <location>
        <begin position="360"/>
        <end position="460"/>
    </location>
</feature>
<keyword evidence="9" id="KW-0406">Ion transport</keyword>
<evidence type="ECO:0000256" key="6">
    <source>
        <dbReference type="ARBA" id="ARBA00023157"/>
    </source>
</evidence>
<keyword evidence="15" id="KW-1185">Reference proteome</keyword>
<dbReference type="GO" id="GO:0005044">
    <property type="term" value="F:scavenger receptor activity"/>
    <property type="evidence" value="ECO:0007669"/>
    <property type="project" value="InterPro"/>
</dbReference>
<keyword evidence="4 9" id="KW-1133">Transmembrane helix</keyword>
<dbReference type="STRING" id="118200.A0A093H7H4"/>
<feature type="disulfide bond" evidence="10">
    <location>
        <begin position="429"/>
        <end position="439"/>
    </location>
</feature>
<dbReference type="AlphaFoldDB" id="A0A093H7H4"/>
<name>A0A093H7H4_DRYPU</name>
<feature type="disulfide bond" evidence="10">
    <location>
        <begin position="398"/>
        <end position="459"/>
    </location>
</feature>
<reference evidence="14 15" key="1">
    <citation type="submission" date="2014-04" db="EMBL/GenBank/DDBJ databases">
        <title>Genome evolution of avian class.</title>
        <authorList>
            <person name="Zhang G."/>
            <person name="Li C."/>
        </authorList>
    </citation>
    <scope>NUCLEOTIDE SEQUENCE [LARGE SCALE GENOMIC DNA]</scope>
    <source>
        <strain evidence="14">BGI_N307</strain>
    </source>
</reference>
<dbReference type="Proteomes" id="UP000053875">
    <property type="component" value="Unassembled WGS sequence"/>
</dbReference>
<keyword evidence="9" id="KW-0813">Transport</keyword>
<feature type="compositionally biased region" description="Low complexity" evidence="11">
    <location>
        <begin position="287"/>
        <end position="304"/>
    </location>
</feature>
<dbReference type="InterPro" id="IPR001190">
    <property type="entry name" value="SRCR"/>
</dbReference>
<feature type="disulfide bond" evidence="10">
    <location>
        <begin position="385"/>
        <end position="449"/>
    </location>
</feature>
<comment type="function">
    <text evidence="9">Ferritin receptor that mediates non-transferrin-dependent delivery of iron. Mediates cellular uptake of ferritin-bound iron by stimulating ferritin endocytosis from the cell surface with consequent iron delivery within the cell. Delivery of iron to cells by ferritin is required for the development of specific cell types, suggesting the existence of cell type-specific mechanisms of iron traffic in organogenesis, which alternatively utilize transferrin or non-transferrin iron delivery pathways.</text>
</comment>
<dbReference type="HAMAP" id="MF_03070">
    <property type="entry name" value="SCARA5"/>
    <property type="match status" value="1"/>
</dbReference>
<dbReference type="PROSITE" id="PS50287">
    <property type="entry name" value="SRCR_2"/>
    <property type="match status" value="1"/>
</dbReference>
<evidence type="ECO:0000259" key="13">
    <source>
        <dbReference type="PROSITE" id="PS50287"/>
    </source>
</evidence>
<dbReference type="GO" id="GO:0006879">
    <property type="term" value="P:intracellular iron ion homeostasis"/>
    <property type="evidence" value="ECO:0007669"/>
    <property type="project" value="UniProtKB-UniRule"/>
</dbReference>
<evidence type="ECO:0000256" key="12">
    <source>
        <dbReference type="SAM" id="Phobius"/>
    </source>
</evidence>
<organism evidence="14 15">
    <name type="scientific">Dryobates pubescens</name>
    <name type="common">Downy woodpecker</name>
    <name type="synonym">Picoides pubescens</name>
    <dbReference type="NCBI Taxonomy" id="118200"/>
    <lineage>
        <taxon>Eukaryota</taxon>
        <taxon>Metazoa</taxon>
        <taxon>Chordata</taxon>
        <taxon>Craniata</taxon>
        <taxon>Vertebrata</taxon>
        <taxon>Euteleostomi</taxon>
        <taxon>Archelosauria</taxon>
        <taxon>Archosauria</taxon>
        <taxon>Dinosauria</taxon>
        <taxon>Saurischia</taxon>
        <taxon>Theropoda</taxon>
        <taxon>Coelurosauria</taxon>
        <taxon>Aves</taxon>
        <taxon>Neognathae</taxon>
        <taxon>Neoaves</taxon>
        <taxon>Telluraves</taxon>
        <taxon>Coraciimorphae</taxon>
        <taxon>Piciformes</taxon>
        <taxon>Picidae</taxon>
        <taxon>Dryobates</taxon>
    </lineage>
</organism>
<dbReference type="GO" id="GO:0034755">
    <property type="term" value="P:iron ion transmembrane transport"/>
    <property type="evidence" value="ECO:0007669"/>
    <property type="project" value="UniProtKB-UniRule"/>
</dbReference>
<keyword evidence="9" id="KW-1003">Cell membrane</keyword>
<dbReference type="SUPFAM" id="SSF56487">
    <property type="entry name" value="SRCR-like"/>
    <property type="match status" value="1"/>
</dbReference>
<dbReference type="InterPro" id="IPR034726">
    <property type="entry name" value="SCARA5"/>
</dbReference>
<dbReference type="EMBL" id="KL217233">
    <property type="protein sequence ID" value="KFV74972.1"/>
    <property type="molecule type" value="Genomic_DNA"/>
</dbReference>
<keyword evidence="9" id="KW-0410">Iron transport</keyword>
<dbReference type="GO" id="GO:0006898">
    <property type="term" value="P:receptor-mediated endocytosis"/>
    <property type="evidence" value="ECO:0007669"/>
    <property type="project" value="InterPro"/>
</dbReference>
<evidence type="ECO:0000256" key="5">
    <source>
        <dbReference type="ARBA" id="ARBA00023136"/>
    </source>
</evidence>
<feature type="region of interest" description="Disordered" evidence="11">
    <location>
        <begin position="273"/>
        <end position="350"/>
    </location>
</feature>
<dbReference type="PRINTS" id="PR01408">
    <property type="entry name" value="MACSCAVRCPTR"/>
</dbReference>
<dbReference type="Gene3D" id="3.10.250.10">
    <property type="entry name" value="SRCR-like domain"/>
    <property type="match status" value="1"/>
</dbReference>
<feature type="compositionally biased region" description="Basic and acidic residues" evidence="11">
    <location>
        <begin position="334"/>
        <end position="347"/>
    </location>
</feature>
<dbReference type="PROSITE" id="PS00420">
    <property type="entry name" value="SRCR_1"/>
    <property type="match status" value="1"/>
</dbReference>
<dbReference type="PANTHER" id="PTHR48071">
    <property type="entry name" value="SRCR DOMAIN-CONTAINING PROTEIN"/>
    <property type="match status" value="1"/>
</dbReference>
<evidence type="ECO:0000256" key="1">
    <source>
        <dbReference type="ARBA" id="ARBA00004606"/>
    </source>
</evidence>
<dbReference type="GO" id="GO:0005886">
    <property type="term" value="C:plasma membrane"/>
    <property type="evidence" value="ECO:0007669"/>
    <property type="project" value="UniProtKB-SubCell"/>
</dbReference>
<evidence type="ECO:0000256" key="7">
    <source>
        <dbReference type="ARBA" id="ARBA00023170"/>
    </source>
</evidence>
<keyword evidence="7 9" id="KW-0675">Receptor</keyword>
<evidence type="ECO:0000256" key="8">
    <source>
        <dbReference type="ARBA" id="ARBA00023180"/>
    </source>
</evidence>
<evidence type="ECO:0000256" key="2">
    <source>
        <dbReference type="ARBA" id="ARBA00022692"/>
    </source>
</evidence>
<comment type="subunit">
    <text evidence="9">Homotrimer.</text>
</comment>
<keyword evidence="9" id="KW-0408">Iron</keyword>
<evidence type="ECO:0000256" key="9">
    <source>
        <dbReference type="HAMAP-Rule" id="MF_03070"/>
    </source>
</evidence>
<dbReference type="GO" id="GO:0031638">
    <property type="term" value="P:zymogen activation"/>
    <property type="evidence" value="ECO:0007669"/>
    <property type="project" value="TreeGrafter"/>
</dbReference>
<keyword evidence="6 10" id="KW-1015">Disulfide bond</keyword>
<keyword evidence="8" id="KW-0325">Glycoprotein</keyword>
<keyword evidence="3 9" id="KW-0735">Signal-anchor</keyword>
<dbReference type="InterPro" id="IPR036772">
    <property type="entry name" value="SRCR-like_dom_sf"/>
</dbReference>
<keyword evidence="2 9" id="KW-0812">Transmembrane</keyword>
<dbReference type="FunFam" id="3.10.250.10:FF:000011">
    <property type="entry name" value="Scavenger receptor class A member 5"/>
    <property type="match status" value="1"/>
</dbReference>
<dbReference type="InterPro" id="IPR008160">
    <property type="entry name" value="Collagen"/>
</dbReference>
<evidence type="ECO:0000313" key="15">
    <source>
        <dbReference type="Proteomes" id="UP000053875"/>
    </source>
</evidence>
<protein>
    <recommendedName>
        <fullName evidence="9">Scavenger receptor class A member 5</fullName>
    </recommendedName>
</protein>
<keyword evidence="5 9" id="KW-0472">Membrane</keyword>
<feature type="transmembrane region" description="Helical" evidence="12">
    <location>
        <begin position="60"/>
        <end position="81"/>
    </location>
</feature>
<comment type="similarity">
    <text evidence="9">Belongs to the SCARA5 family.</text>
</comment>
<feature type="topological domain" description="Cytoplasmic" evidence="9">
    <location>
        <begin position="1"/>
        <end position="60"/>
    </location>
</feature>
<dbReference type="SMART" id="SM00202">
    <property type="entry name" value="SR"/>
    <property type="match status" value="1"/>
</dbReference>
<sequence>MENKAMYLHTFNDRENGSIFEEPFEGRNLSKLNLCEDGAGQRMKTAGCCGRMDSLAALKYAVAGVYLLVFLVLVGVFILTVSRPQTSPEELKALMGNVNRLNESFRDMQLKLLHLPLKGDVLEHVWRLQDLLQNHSDSLFLLTGSLQKLEGLLWSLQTQAGQTEKAVSSLWDSLAQQGDAAQQELYRLWVEGNSGPRDAATRSFAYDVGIQRSRLRDLQGLVGNASQDARRMRLVHIAMEQQLKQELALLTNVTEDLRLKDWEHSVALRNISVIRGPPGPKGDQGNEGMEGQPGLPGLPGLRGLPGERGPPGPRGLKGDQGDLGPPGPMGMRGFKGDRGPKGEKGDRGSGTAAAIEEGMVRLVNGSGPHEGRVEVFYERRWGTVCDDGWDKKDGDVVCRTLGFRGAKEVYRKWIGSGSTGRIWMDDVSCSGTEESLTHCSFSGWGKTNCGHAEDAGVKCLTP</sequence>
<dbReference type="GO" id="GO:0004252">
    <property type="term" value="F:serine-type endopeptidase activity"/>
    <property type="evidence" value="ECO:0007669"/>
    <property type="project" value="TreeGrafter"/>
</dbReference>
<dbReference type="GO" id="GO:0070287">
    <property type="term" value="F:ferritin receptor activity"/>
    <property type="evidence" value="ECO:0007669"/>
    <property type="project" value="UniProtKB-UniRule"/>
</dbReference>